<name>A0ABP7G3P4_9ACTN</name>
<keyword evidence="3" id="KW-1185">Reference proteome</keyword>
<feature type="region of interest" description="Disordered" evidence="1">
    <location>
        <begin position="1"/>
        <end position="46"/>
    </location>
</feature>
<accession>A0ABP7G3P4</accession>
<comment type="caution">
    <text evidence="2">The sequence shown here is derived from an EMBL/GenBank/DDBJ whole genome shotgun (WGS) entry which is preliminary data.</text>
</comment>
<dbReference type="Proteomes" id="UP001500908">
    <property type="component" value="Unassembled WGS sequence"/>
</dbReference>
<protein>
    <submittedName>
        <fullName evidence="2">Uncharacterized protein</fullName>
    </submittedName>
</protein>
<sequence length="77" mass="8069">MWGESQPWPQGKRVHEGSGSDGAQGQKHANTVVRSHGGSPRCAPGLDGGAATFPRMICFLLPQRHYVGGVTSGARKG</sequence>
<feature type="compositionally biased region" description="Polar residues" evidence="1">
    <location>
        <begin position="21"/>
        <end position="33"/>
    </location>
</feature>
<dbReference type="EMBL" id="BAABDD010000018">
    <property type="protein sequence ID" value="GAA3753645.1"/>
    <property type="molecule type" value="Genomic_DNA"/>
</dbReference>
<reference evidence="3" key="1">
    <citation type="journal article" date="2019" name="Int. J. Syst. Evol. Microbiol.">
        <title>The Global Catalogue of Microorganisms (GCM) 10K type strain sequencing project: providing services to taxonomists for standard genome sequencing and annotation.</title>
        <authorList>
            <consortium name="The Broad Institute Genomics Platform"/>
            <consortium name="The Broad Institute Genome Sequencing Center for Infectious Disease"/>
            <person name="Wu L."/>
            <person name="Ma J."/>
        </authorList>
    </citation>
    <scope>NUCLEOTIDE SEQUENCE [LARGE SCALE GENOMIC DNA]</scope>
    <source>
        <strain evidence="3">JCM 17137</strain>
    </source>
</reference>
<gene>
    <name evidence="2" type="ORF">GCM10022402_35480</name>
</gene>
<organism evidence="2 3">
    <name type="scientific">Salinactinospora qingdaonensis</name>
    <dbReference type="NCBI Taxonomy" id="702744"/>
    <lineage>
        <taxon>Bacteria</taxon>
        <taxon>Bacillati</taxon>
        <taxon>Actinomycetota</taxon>
        <taxon>Actinomycetes</taxon>
        <taxon>Streptosporangiales</taxon>
        <taxon>Nocardiopsidaceae</taxon>
        <taxon>Salinactinospora</taxon>
    </lineage>
</organism>
<proteinExistence type="predicted"/>
<evidence type="ECO:0000256" key="1">
    <source>
        <dbReference type="SAM" id="MobiDB-lite"/>
    </source>
</evidence>
<evidence type="ECO:0000313" key="2">
    <source>
        <dbReference type="EMBL" id="GAA3753645.1"/>
    </source>
</evidence>
<evidence type="ECO:0000313" key="3">
    <source>
        <dbReference type="Proteomes" id="UP001500908"/>
    </source>
</evidence>